<name>A0A4U9UC67_9SPHI</name>
<gene>
    <name evidence="1" type="ORF">NCTC11429_00605</name>
</gene>
<evidence type="ECO:0000313" key="1">
    <source>
        <dbReference type="EMBL" id="VTR30243.1"/>
    </source>
</evidence>
<dbReference type="KEGG" id="stha:NCTC11429_00605"/>
<protein>
    <submittedName>
        <fullName evidence="1">Uncharacterized protein</fullName>
    </submittedName>
</protein>
<dbReference type="EMBL" id="LR590484">
    <property type="protein sequence ID" value="VTR30243.1"/>
    <property type="molecule type" value="Genomic_DNA"/>
</dbReference>
<reference evidence="1 2" key="1">
    <citation type="submission" date="2019-05" db="EMBL/GenBank/DDBJ databases">
        <authorList>
            <consortium name="Pathogen Informatics"/>
        </authorList>
    </citation>
    <scope>NUCLEOTIDE SEQUENCE [LARGE SCALE GENOMIC DNA]</scope>
    <source>
        <strain evidence="1 2">NCTC11429</strain>
    </source>
</reference>
<dbReference type="Proteomes" id="UP000308196">
    <property type="component" value="Chromosome"/>
</dbReference>
<dbReference type="AlphaFoldDB" id="A0A4U9UC67"/>
<accession>A0A4U9UC67</accession>
<evidence type="ECO:0000313" key="2">
    <source>
        <dbReference type="Proteomes" id="UP000308196"/>
    </source>
</evidence>
<proteinExistence type="predicted"/>
<organism evidence="1 2">
    <name type="scientific">Sphingobacterium thalpophilum</name>
    <dbReference type="NCBI Taxonomy" id="259"/>
    <lineage>
        <taxon>Bacteria</taxon>
        <taxon>Pseudomonadati</taxon>
        <taxon>Bacteroidota</taxon>
        <taxon>Sphingobacteriia</taxon>
        <taxon>Sphingobacteriales</taxon>
        <taxon>Sphingobacteriaceae</taxon>
        <taxon>Sphingobacterium</taxon>
    </lineage>
</organism>
<sequence length="48" mass="5634">MDLWLNKKSLILVKLFLFSHCEYSSFPQVFYVDLNGILRNASLFDVAH</sequence>